<keyword evidence="4" id="KW-0479">Metal-binding</keyword>
<feature type="domain" description="C2H2-type" evidence="14">
    <location>
        <begin position="354"/>
        <end position="381"/>
    </location>
</feature>
<evidence type="ECO:0000259" key="14">
    <source>
        <dbReference type="PROSITE" id="PS50157"/>
    </source>
</evidence>
<name>A0A672GU34_SALFA</name>
<evidence type="ECO:0000256" key="9">
    <source>
        <dbReference type="ARBA" id="ARBA00023125"/>
    </source>
</evidence>
<proteinExistence type="inferred from homology"/>
<dbReference type="GO" id="GO:0000978">
    <property type="term" value="F:RNA polymerase II cis-regulatory region sequence-specific DNA binding"/>
    <property type="evidence" value="ECO:0007669"/>
    <property type="project" value="TreeGrafter"/>
</dbReference>
<dbReference type="OMA" id="REEYRCY"/>
<dbReference type="InterPro" id="IPR050457">
    <property type="entry name" value="ZnFinger_BTB_dom_contain"/>
</dbReference>
<feature type="compositionally biased region" description="Basic and acidic residues" evidence="13">
    <location>
        <begin position="101"/>
        <end position="111"/>
    </location>
</feature>
<evidence type="ECO:0000256" key="12">
    <source>
        <dbReference type="PROSITE-ProRule" id="PRU00042"/>
    </source>
</evidence>
<evidence type="ECO:0000256" key="7">
    <source>
        <dbReference type="ARBA" id="ARBA00022833"/>
    </source>
</evidence>
<dbReference type="Ensembl" id="ENSSFAT00005023174.1">
    <property type="protein sequence ID" value="ENSSFAP00005022246.1"/>
    <property type="gene ID" value="ENSSFAG00005011564.1"/>
</dbReference>
<dbReference type="SMART" id="SM00355">
    <property type="entry name" value="ZnF_C2H2"/>
    <property type="match status" value="6"/>
</dbReference>
<dbReference type="GO" id="GO:0008270">
    <property type="term" value="F:zinc ion binding"/>
    <property type="evidence" value="ECO:0007669"/>
    <property type="project" value="UniProtKB-KW"/>
</dbReference>
<comment type="function">
    <text evidence="1">May be involved in transcriptional regulation.</text>
</comment>
<evidence type="ECO:0000256" key="3">
    <source>
        <dbReference type="ARBA" id="ARBA00006991"/>
    </source>
</evidence>
<dbReference type="GO" id="GO:0000981">
    <property type="term" value="F:DNA-binding transcription factor activity, RNA polymerase II-specific"/>
    <property type="evidence" value="ECO:0007669"/>
    <property type="project" value="TreeGrafter"/>
</dbReference>
<feature type="compositionally biased region" description="Acidic residues" evidence="13">
    <location>
        <begin position="175"/>
        <end position="190"/>
    </location>
</feature>
<keyword evidence="7" id="KW-0862">Zinc</keyword>
<keyword evidence="8" id="KW-0805">Transcription regulation</keyword>
<keyword evidence="10" id="KW-0804">Transcription</keyword>
<feature type="domain" description="C2H2-type" evidence="14">
    <location>
        <begin position="410"/>
        <end position="437"/>
    </location>
</feature>
<dbReference type="PROSITE" id="PS50157">
    <property type="entry name" value="ZINC_FINGER_C2H2_2"/>
    <property type="match status" value="6"/>
</dbReference>
<dbReference type="InterPro" id="IPR013087">
    <property type="entry name" value="Znf_C2H2_type"/>
</dbReference>
<dbReference type="FunFam" id="3.30.160.60:FF:001014">
    <property type="entry name" value="Zinc finger protein 597"/>
    <property type="match status" value="1"/>
</dbReference>
<feature type="domain" description="C2H2-type" evidence="14">
    <location>
        <begin position="382"/>
        <end position="409"/>
    </location>
</feature>
<keyword evidence="9" id="KW-0238">DNA-binding</keyword>
<accession>A0A672GU34</accession>
<evidence type="ECO:0000256" key="1">
    <source>
        <dbReference type="ARBA" id="ARBA00003767"/>
    </source>
</evidence>
<protein>
    <recommendedName>
        <fullName evidence="14">C2H2-type domain-containing protein</fullName>
    </recommendedName>
</protein>
<dbReference type="PANTHER" id="PTHR46105:SF31">
    <property type="entry name" value="LOW QUALITY PROTEIN: ZINC FINGER PROTEIN 721-RELATED"/>
    <property type="match status" value="1"/>
</dbReference>
<evidence type="ECO:0000313" key="15">
    <source>
        <dbReference type="Ensembl" id="ENSSFAP00005022246.1"/>
    </source>
</evidence>
<dbReference type="PANTHER" id="PTHR46105">
    <property type="entry name" value="AGAP004733-PA"/>
    <property type="match status" value="1"/>
</dbReference>
<feature type="domain" description="C2H2-type" evidence="14">
    <location>
        <begin position="494"/>
        <end position="521"/>
    </location>
</feature>
<evidence type="ECO:0000256" key="13">
    <source>
        <dbReference type="SAM" id="MobiDB-lite"/>
    </source>
</evidence>
<comment type="similarity">
    <text evidence="3">Belongs to the krueppel C2H2-type zinc-finger protein family.</text>
</comment>
<evidence type="ECO:0000256" key="5">
    <source>
        <dbReference type="ARBA" id="ARBA00022737"/>
    </source>
</evidence>
<evidence type="ECO:0000256" key="6">
    <source>
        <dbReference type="ARBA" id="ARBA00022771"/>
    </source>
</evidence>
<keyword evidence="16" id="KW-1185">Reference proteome</keyword>
<reference evidence="15" key="2">
    <citation type="submission" date="2025-08" db="UniProtKB">
        <authorList>
            <consortium name="Ensembl"/>
        </authorList>
    </citation>
    <scope>IDENTIFICATION</scope>
</reference>
<evidence type="ECO:0000256" key="2">
    <source>
        <dbReference type="ARBA" id="ARBA00004123"/>
    </source>
</evidence>
<feature type="compositionally biased region" description="Basic and acidic residues" evidence="13">
    <location>
        <begin position="78"/>
        <end position="94"/>
    </location>
</feature>
<dbReference type="AlphaFoldDB" id="A0A672GU34"/>
<sequence>MTPAEALREFIQQRLTAAAAEIFTAFQQTLLHYEKEMKLQDRLLEITGELPAPLSRTESPQQHSRNQKTSSSGDQEEHEAPHLKEKEGLVERSVPDGGSEDSQHSVRDSTSRRLSAAAVEIFNLFQQTIVQYQEKINRRHRLLDVIFQPQVKLHRIELQQHRECREEQETNYCPEQEEPEPLEMKEEPEEPGPPQIKEEPGEPGPPQIKEEPGEPGPPQMKEEPEEPGPPQIKEEPEDPGLLQFPEDQEESGPPEIEEHQDLGSSQMGTWPVVTFESETLKVPSVEEQSDLSDPEEEPDPEQLLSQDSEVHRENNLIDFPVSEKQAGYEEMCGDPVRKKTKLRQKARTEPRKKKTCDTFVKSFSQQRNLFSHMRIHTGQKPSSCEKCGRSSSHQSYLFAHMRIDTGKKLHSCEECGKSFNRQGNLLRHMRIHTGEKPYSCETCGKSFSQQSHLSGHMRTHTGEKPYSCETCGKSFSEHYNLLVHLRIHTGEKPYSCETCGKSFTNKSALLRHMRIHTGEKPYSCETWKKLQ</sequence>
<organism evidence="15 16">
    <name type="scientific">Salarias fasciatus</name>
    <name type="common">Jewelled blenny</name>
    <name type="synonym">Blennius fasciatus</name>
    <dbReference type="NCBI Taxonomy" id="181472"/>
    <lineage>
        <taxon>Eukaryota</taxon>
        <taxon>Metazoa</taxon>
        <taxon>Chordata</taxon>
        <taxon>Craniata</taxon>
        <taxon>Vertebrata</taxon>
        <taxon>Euteleostomi</taxon>
        <taxon>Actinopterygii</taxon>
        <taxon>Neopterygii</taxon>
        <taxon>Teleostei</taxon>
        <taxon>Neoteleostei</taxon>
        <taxon>Acanthomorphata</taxon>
        <taxon>Ovalentaria</taxon>
        <taxon>Blenniimorphae</taxon>
        <taxon>Blenniiformes</taxon>
        <taxon>Blennioidei</taxon>
        <taxon>Blenniidae</taxon>
        <taxon>Salariinae</taxon>
        <taxon>Salarias</taxon>
    </lineage>
</organism>
<keyword evidence="11" id="KW-0539">Nucleus</keyword>
<dbReference type="InterPro" id="IPR036236">
    <property type="entry name" value="Znf_C2H2_sf"/>
</dbReference>
<feature type="compositionally biased region" description="Polar residues" evidence="13">
    <location>
        <begin position="56"/>
        <end position="73"/>
    </location>
</feature>
<dbReference type="FunFam" id="3.30.160.60:FF:002343">
    <property type="entry name" value="Zinc finger protein 33A"/>
    <property type="match status" value="1"/>
</dbReference>
<keyword evidence="6 12" id="KW-0863">Zinc-finger</keyword>
<feature type="domain" description="C2H2-type" evidence="14">
    <location>
        <begin position="438"/>
        <end position="465"/>
    </location>
</feature>
<evidence type="ECO:0000256" key="10">
    <source>
        <dbReference type="ARBA" id="ARBA00023163"/>
    </source>
</evidence>
<feature type="domain" description="C2H2-type" evidence="14">
    <location>
        <begin position="466"/>
        <end position="493"/>
    </location>
</feature>
<dbReference type="FunFam" id="3.30.160.60:FF:000912">
    <property type="entry name" value="Zinc finger protein 660"/>
    <property type="match status" value="1"/>
</dbReference>
<dbReference type="InParanoid" id="A0A672GU34"/>
<feature type="compositionally biased region" description="Acidic residues" evidence="13">
    <location>
        <begin position="287"/>
        <end position="300"/>
    </location>
</feature>
<feature type="region of interest" description="Disordered" evidence="13">
    <location>
        <begin position="162"/>
        <end position="311"/>
    </location>
</feature>
<dbReference type="Proteomes" id="UP000472267">
    <property type="component" value="Chromosome 14"/>
</dbReference>
<dbReference type="SUPFAM" id="SSF57667">
    <property type="entry name" value="beta-beta-alpha zinc fingers"/>
    <property type="match status" value="3"/>
</dbReference>
<dbReference type="Pfam" id="PF00096">
    <property type="entry name" value="zf-C2H2"/>
    <property type="match status" value="5"/>
</dbReference>
<dbReference type="GO" id="GO:0005634">
    <property type="term" value="C:nucleus"/>
    <property type="evidence" value="ECO:0007669"/>
    <property type="project" value="UniProtKB-SubCell"/>
</dbReference>
<comment type="subcellular location">
    <subcellularLocation>
        <location evidence="2">Nucleus</location>
    </subcellularLocation>
</comment>
<evidence type="ECO:0000256" key="8">
    <source>
        <dbReference type="ARBA" id="ARBA00023015"/>
    </source>
</evidence>
<reference evidence="15" key="3">
    <citation type="submission" date="2025-09" db="UniProtKB">
        <authorList>
            <consortium name="Ensembl"/>
        </authorList>
    </citation>
    <scope>IDENTIFICATION</scope>
</reference>
<feature type="region of interest" description="Disordered" evidence="13">
    <location>
        <begin position="51"/>
        <end position="111"/>
    </location>
</feature>
<evidence type="ECO:0000313" key="16">
    <source>
        <dbReference type="Proteomes" id="UP000472267"/>
    </source>
</evidence>
<evidence type="ECO:0000256" key="11">
    <source>
        <dbReference type="ARBA" id="ARBA00023242"/>
    </source>
</evidence>
<dbReference type="Gene3D" id="3.30.160.60">
    <property type="entry name" value="Classic Zinc Finger"/>
    <property type="match status" value="6"/>
</dbReference>
<evidence type="ECO:0000256" key="4">
    <source>
        <dbReference type="ARBA" id="ARBA00022723"/>
    </source>
</evidence>
<dbReference type="FunFam" id="3.30.160.60:FF:000100">
    <property type="entry name" value="Zinc finger 45-like"/>
    <property type="match status" value="1"/>
</dbReference>
<keyword evidence="5" id="KW-0677">Repeat</keyword>
<dbReference type="FunFam" id="3.30.160.60:FF:000446">
    <property type="entry name" value="Zinc finger protein"/>
    <property type="match status" value="1"/>
</dbReference>
<dbReference type="PROSITE" id="PS00028">
    <property type="entry name" value="ZINC_FINGER_C2H2_1"/>
    <property type="match status" value="4"/>
</dbReference>
<reference evidence="15" key="1">
    <citation type="submission" date="2019-06" db="EMBL/GenBank/DDBJ databases">
        <authorList>
            <consortium name="Wellcome Sanger Institute Data Sharing"/>
        </authorList>
    </citation>
    <scope>NUCLEOTIDE SEQUENCE [LARGE SCALE GENOMIC DNA]</scope>
</reference>